<comment type="similarity">
    <text evidence="2">Belongs to the major facilitator superfamily. EmrB family.</text>
</comment>
<dbReference type="SUPFAM" id="SSF103473">
    <property type="entry name" value="MFS general substrate transporter"/>
    <property type="match status" value="1"/>
</dbReference>
<dbReference type="PANTHER" id="PTHR42718">
    <property type="entry name" value="MAJOR FACILITATOR SUPERFAMILY MULTIDRUG TRANSPORTER MFSC"/>
    <property type="match status" value="1"/>
</dbReference>
<name>A0ABV8RLJ3_9SPHN</name>
<evidence type="ECO:0000256" key="9">
    <source>
        <dbReference type="SAM" id="Phobius"/>
    </source>
</evidence>
<evidence type="ECO:0000313" key="12">
    <source>
        <dbReference type="Proteomes" id="UP001595828"/>
    </source>
</evidence>
<feature type="transmembrane region" description="Helical" evidence="9">
    <location>
        <begin position="103"/>
        <end position="123"/>
    </location>
</feature>
<keyword evidence="6 9" id="KW-1133">Transmembrane helix</keyword>
<keyword evidence="3" id="KW-0813">Transport</keyword>
<feature type="transmembrane region" description="Helical" evidence="9">
    <location>
        <begin position="190"/>
        <end position="212"/>
    </location>
</feature>
<evidence type="ECO:0000256" key="7">
    <source>
        <dbReference type="ARBA" id="ARBA00023136"/>
    </source>
</evidence>
<feature type="transmembrane region" description="Helical" evidence="9">
    <location>
        <begin position="224"/>
        <end position="241"/>
    </location>
</feature>
<comment type="subcellular location">
    <subcellularLocation>
        <location evidence="1">Cell membrane</location>
        <topology evidence="1">Multi-pass membrane protein</topology>
    </subcellularLocation>
</comment>
<feature type="transmembrane region" description="Helical" evidence="9">
    <location>
        <begin position="356"/>
        <end position="372"/>
    </location>
</feature>
<feature type="transmembrane region" description="Helical" evidence="9">
    <location>
        <begin position="76"/>
        <end position="96"/>
    </location>
</feature>
<reference evidence="12" key="1">
    <citation type="journal article" date="2019" name="Int. J. Syst. Evol. Microbiol.">
        <title>The Global Catalogue of Microorganisms (GCM) 10K type strain sequencing project: providing services to taxonomists for standard genome sequencing and annotation.</title>
        <authorList>
            <consortium name="The Broad Institute Genomics Platform"/>
            <consortium name="The Broad Institute Genome Sequencing Center for Infectious Disease"/>
            <person name="Wu L."/>
            <person name="Ma J."/>
        </authorList>
    </citation>
    <scope>NUCLEOTIDE SEQUENCE [LARGE SCALE GENOMIC DNA]</scope>
    <source>
        <strain evidence="12">CGMCC 1.12989</strain>
    </source>
</reference>
<evidence type="ECO:0000256" key="8">
    <source>
        <dbReference type="SAM" id="MobiDB-lite"/>
    </source>
</evidence>
<dbReference type="InterPro" id="IPR036259">
    <property type="entry name" value="MFS_trans_sf"/>
</dbReference>
<keyword evidence="5 9" id="KW-0812">Transmembrane</keyword>
<keyword evidence="4" id="KW-1003">Cell membrane</keyword>
<organism evidence="11 12">
    <name type="scientific">Novosphingobium tardum</name>
    <dbReference type="NCBI Taxonomy" id="1538021"/>
    <lineage>
        <taxon>Bacteria</taxon>
        <taxon>Pseudomonadati</taxon>
        <taxon>Pseudomonadota</taxon>
        <taxon>Alphaproteobacteria</taxon>
        <taxon>Sphingomonadales</taxon>
        <taxon>Sphingomonadaceae</taxon>
        <taxon>Novosphingobium</taxon>
    </lineage>
</organism>
<evidence type="ECO:0000256" key="3">
    <source>
        <dbReference type="ARBA" id="ARBA00022448"/>
    </source>
</evidence>
<feature type="region of interest" description="Disordered" evidence="8">
    <location>
        <begin position="1"/>
        <end position="20"/>
    </location>
</feature>
<feature type="transmembrane region" description="Helical" evidence="9">
    <location>
        <begin position="129"/>
        <end position="150"/>
    </location>
</feature>
<evidence type="ECO:0000259" key="10">
    <source>
        <dbReference type="PROSITE" id="PS50850"/>
    </source>
</evidence>
<feature type="transmembrane region" description="Helical" evidence="9">
    <location>
        <begin position="253"/>
        <end position="274"/>
    </location>
</feature>
<evidence type="ECO:0000256" key="4">
    <source>
        <dbReference type="ARBA" id="ARBA00022475"/>
    </source>
</evidence>
<dbReference type="InterPro" id="IPR004638">
    <property type="entry name" value="EmrB-like"/>
</dbReference>
<feature type="transmembrane region" description="Helical" evidence="9">
    <location>
        <begin position="328"/>
        <end position="349"/>
    </location>
</feature>
<feature type="transmembrane region" description="Helical" evidence="9">
    <location>
        <begin position="384"/>
        <end position="405"/>
    </location>
</feature>
<sequence length="533" mass="57549">MSGAVVPSRGGPGPAAASPRPRAAAEVPALVVPHRGLLMATVMAAMIMQMLDTTIANVALPHMQAALGATQDTVTWVLTSYVLASAVMLPMAGWLVDRIGIKWLLIGSVVLFTVASVLCGLSQNLSQIVIFRVFQGMAGAFLAPLAQTVMLNTHTAAERPRVMGVFTQGIMLGPIAGPVLGGYLTENFDWRWVFFVNVPIGIACVFALLALMPSTPRVKRPFDLFGWLLIATAVSALQLMLDRGPTKDWFGSLEIAFYAALSISTFWMFAVHSITTKHPLFPAAMFADRNLVAGLFYMFLIGMVMFSVMALMPVMLQGIYGYPAIDSGWLLTPRGFGMLLSMMVFGRFIPRIDPRIMLGLGLALTAFSLYLMTGWAPDMPREPIIISGFIQGIGLSFTFVPLNLIMFATIPPDLRTDGSSLGNLMRNMGSSTGIAIATVLLSRNIQINHAELGANITRFGLPVDLDRIGAYGEYGEAALRVVDAMVNKQAAMIAYLDDYWLMSIACVVAIPLLLILKVSKGPPPSAEEMQPSH</sequence>
<evidence type="ECO:0000256" key="6">
    <source>
        <dbReference type="ARBA" id="ARBA00022989"/>
    </source>
</evidence>
<dbReference type="NCBIfam" id="TIGR00711">
    <property type="entry name" value="efflux_EmrB"/>
    <property type="match status" value="1"/>
</dbReference>
<dbReference type="PROSITE" id="PS50850">
    <property type="entry name" value="MFS"/>
    <property type="match status" value="1"/>
</dbReference>
<dbReference type="Gene3D" id="1.20.1720.10">
    <property type="entry name" value="Multidrug resistance protein D"/>
    <property type="match status" value="1"/>
</dbReference>
<feature type="transmembrane region" description="Helical" evidence="9">
    <location>
        <begin position="37"/>
        <end position="56"/>
    </location>
</feature>
<dbReference type="EMBL" id="JBHSDR010000003">
    <property type="protein sequence ID" value="MFC4294177.1"/>
    <property type="molecule type" value="Genomic_DNA"/>
</dbReference>
<feature type="domain" description="Major facilitator superfamily (MFS) profile" evidence="10">
    <location>
        <begin position="38"/>
        <end position="521"/>
    </location>
</feature>
<dbReference type="Gene3D" id="1.20.1250.20">
    <property type="entry name" value="MFS general substrate transporter like domains"/>
    <property type="match status" value="1"/>
</dbReference>
<gene>
    <name evidence="11" type="ORF">ACFO0A_03785</name>
</gene>
<protein>
    <submittedName>
        <fullName evidence="11">DHA2 family efflux MFS transporter permease subunit</fullName>
    </submittedName>
</protein>
<evidence type="ECO:0000256" key="5">
    <source>
        <dbReference type="ARBA" id="ARBA00022692"/>
    </source>
</evidence>
<dbReference type="PANTHER" id="PTHR42718:SF9">
    <property type="entry name" value="MAJOR FACILITATOR SUPERFAMILY MULTIDRUG TRANSPORTER MFSC"/>
    <property type="match status" value="1"/>
</dbReference>
<keyword evidence="12" id="KW-1185">Reference proteome</keyword>
<evidence type="ECO:0000313" key="11">
    <source>
        <dbReference type="EMBL" id="MFC4294177.1"/>
    </source>
</evidence>
<proteinExistence type="inferred from homology"/>
<comment type="caution">
    <text evidence="11">The sequence shown here is derived from an EMBL/GenBank/DDBJ whole genome shotgun (WGS) entry which is preliminary data.</text>
</comment>
<accession>A0ABV8RLJ3</accession>
<evidence type="ECO:0000256" key="2">
    <source>
        <dbReference type="ARBA" id="ARBA00008537"/>
    </source>
</evidence>
<keyword evidence="7 9" id="KW-0472">Membrane</keyword>
<dbReference type="Proteomes" id="UP001595828">
    <property type="component" value="Unassembled WGS sequence"/>
</dbReference>
<dbReference type="Pfam" id="PF07690">
    <property type="entry name" value="MFS_1"/>
    <property type="match status" value="1"/>
</dbReference>
<dbReference type="RefSeq" id="WP_379537641.1">
    <property type="nucleotide sequence ID" value="NZ_JBHSDR010000003.1"/>
</dbReference>
<evidence type="ECO:0000256" key="1">
    <source>
        <dbReference type="ARBA" id="ARBA00004651"/>
    </source>
</evidence>
<dbReference type="InterPro" id="IPR011701">
    <property type="entry name" value="MFS"/>
</dbReference>
<feature type="transmembrane region" description="Helical" evidence="9">
    <location>
        <begin position="295"/>
        <end position="316"/>
    </location>
</feature>
<dbReference type="InterPro" id="IPR020846">
    <property type="entry name" value="MFS_dom"/>
</dbReference>
<dbReference type="CDD" id="cd17503">
    <property type="entry name" value="MFS_LmrB_MDR_like"/>
    <property type="match status" value="1"/>
</dbReference>
<feature type="transmembrane region" description="Helical" evidence="9">
    <location>
        <begin position="499"/>
        <end position="519"/>
    </location>
</feature>